<evidence type="ECO:0000313" key="2">
    <source>
        <dbReference type="EMBL" id="KZT21649.1"/>
    </source>
</evidence>
<evidence type="ECO:0000313" key="3">
    <source>
        <dbReference type="Proteomes" id="UP000076761"/>
    </source>
</evidence>
<accession>A0A165PY16</accession>
<proteinExistence type="predicted"/>
<name>A0A165PY16_9AGAM</name>
<feature type="compositionally biased region" description="Polar residues" evidence="1">
    <location>
        <begin position="445"/>
        <end position="460"/>
    </location>
</feature>
<reference evidence="2 3" key="1">
    <citation type="journal article" date="2016" name="Mol. Biol. Evol.">
        <title>Comparative Genomics of Early-Diverging Mushroom-Forming Fungi Provides Insights into the Origins of Lignocellulose Decay Capabilities.</title>
        <authorList>
            <person name="Nagy L.G."/>
            <person name="Riley R."/>
            <person name="Tritt A."/>
            <person name="Adam C."/>
            <person name="Daum C."/>
            <person name="Floudas D."/>
            <person name="Sun H."/>
            <person name="Yadav J.S."/>
            <person name="Pangilinan J."/>
            <person name="Larsson K.H."/>
            <person name="Matsuura K."/>
            <person name="Barry K."/>
            <person name="Labutti K."/>
            <person name="Kuo R."/>
            <person name="Ohm R.A."/>
            <person name="Bhattacharya S.S."/>
            <person name="Shirouzu T."/>
            <person name="Yoshinaga Y."/>
            <person name="Martin F.M."/>
            <person name="Grigoriev I.V."/>
            <person name="Hibbett D.S."/>
        </authorList>
    </citation>
    <scope>NUCLEOTIDE SEQUENCE [LARGE SCALE GENOMIC DNA]</scope>
    <source>
        <strain evidence="2 3">HHB14362 ss-1</strain>
    </source>
</reference>
<gene>
    <name evidence="2" type="ORF">NEOLEDRAFT_1244405</name>
</gene>
<sequence length="550" mass="60159">MSYNRVCLAGLDTMVLHLHNKTHSLPSTPSEEGPDMSSYLEITCGSVEIKGVRKAGRPPLSDRTPSLNTTVFSTISSNFYDPQPEKPEILSKPVTSTRATHPNQLSIPAHKSLPDVPVSAVSSIVEDTPITVQDIVSKPLPSLPSSTSSLEHPESPAHDEISVQHDSAYHEQVLEILPPVPSKSQEIHNEPYEIPTPEHPNSPYVPWPSLVRGRIVRRPSHASVASFSHSPATIHSHSSAARRDGARAPEPPELDDNYSVIGAPSCMDGIKGKGKVQALKLKRSFKNLKRAVEKKVPIISKLSTKLHCHHAPVPALPPLPSPLGTPVVLDIRAFTPPLSASEVSVAPYPSSAGSASLAEWLSERRRESMERDMQRGQQDGEGQWGMTLEEYERNGSWLDIAVDEEDEEYDDDVIIDGLTEDINSPLDFTEESYSDDAESEESTHTARVSSVNERQLSATPTRGARAFSSSPMMRRCQSLPSLHVHSFETNPSNETVVPDTSLTFSRPPYFDSTFASSDSMLVLESPHSKETGKTAVYPPAGHALRRFIAV</sequence>
<feature type="compositionally biased region" description="Acidic residues" evidence="1">
    <location>
        <begin position="428"/>
        <end position="440"/>
    </location>
</feature>
<dbReference type="Proteomes" id="UP000076761">
    <property type="component" value="Unassembled WGS sequence"/>
</dbReference>
<evidence type="ECO:0000256" key="1">
    <source>
        <dbReference type="SAM" id="MobiDB-lite"/>
    </source>
</evidence>
<feature type="region of interest" description="Disordered" evidence="1">
    <location>
        <begin position="224"/>
        <end position="257"/>
    </location>
</feature>
<feature type="compositionally biased region" description="Low complexity" evidence="1">
    <location>
        <begin position="137"/>
        <end position="150"/>
    </location>
</feature>
<feature type="compositionally biased region" description="Polar residues" evidence="1">
    <location>
        <begin position="224"/>
        <end position="239"/>
    </location>
</feature>
<keyword evidence="3" id="KW-1185">Reference proteome</keyword>
<feature type="region of interest" description="Disordered" evidence="1">
    <location>
        <begin position="424"/>
        <end position="471"/>
    </location>
</feature>
<dbReference type="EMBL" id="KV425604">
    <property type="protein sequence ID" value="KZT21649.1"/>
    <property type="molecule type" value="Genomic_DNA"/>
</dbReference>
<dbReference type="AlphaFoldDB" id="A0A165PY16"/>
<organism evidence="2 3">
    <name type="scientific">Neolentinus lepideus HHB14362 ss-1</name>
    <dbReference type="NCBI Taxonomy" id="1314782"/>
    <lineage>
        <taxon>Eukaryota</taxon>
        <taxon>Fungi</taxon>
        <taxon>Dikarya</taxon>
        <taxon>Basidiomycota</taxon>
        <taxon>Agaricomycotina</taxon>
        <taxon>Agaricomycetes</taxon>
        <taxon>Gloeophyllales</taxon>
        <taxon>Gloeophyllaceae</taxon>
        <taxon>Neolentinus</taxon>
    </lineage>
</organism>
<protein>
    <submittedName>
        <fullName evidence="2">Uncharacterized protein</fullName>
    </submittedName>
</protein>
<feature type="region of interest" description="Disordered" evidence="1">
    <location>
        <begin position="137"/>
        <end position="157"/>
    </location>
</feature>
<dbReference type="OrthoDB" id="2690983at2759"/>
<dbReference type="InParanoid" id="A0A165PY16"/>